<dbReference type="CDD" id="cd06261">
    <property type="entry name" value="TM_PBP2"/>
    <property type="match status" value="1"/>
</dbReference>
<dbReference type="InterPro" id="IPR035906">
    <property type="entry name" value="MetI-like_sf"/>
</dbReference>
<dbReference type="GO" id="GO:0055085">
    <property type="term" value="P:transmembrane transport"/>
    <property type="evidence" value="ECO:0007669"/>
    <property type="project" value="InterPro"/>
</dbReference>
<dbReference type="PANTHER" id="PTHR43744">
    <property type="entry name" value="ABC TRANSPORTER PERMEASE PROTEIN MG189-RELATED-RELATED"/>
    <property type="match status" value="1"/>
</dbReference>
<evidence type="ECO:0000313" key="10">
    <source>
        <dbReference type="Proteomes" id="UP000199544"/>
    </source>
</evidence>
<organism evidence="9 10">
    <name type="scientific">Fictibacillus solisalsi</name>
    <dbReference type="NCBI Taxonomy" id="459525"/>
    <lineage>
        <taxon>Bacteria</taxon>
        <taxon>Bacillati</taxon>
        <taxon>Bacillota</taxon>
        <taxon>Bacilli</taxon>
        <taxon>Bacillales</taxon>
        <taxon>Fictibacillaceae</taxon>
        <taxon>Fictibacillus</taxon>
    </lineage>
</organism>
<keyword evidence="6 7" id="KW-0472">Membrane</keyword>
<comment type="subcellular location">
    <subcellularLocation>
        <location evidence="1 7">Cell membrane</location>
        <topology evidence="1 7">Multi-pass membrane protein</topology>
    </subcellularLocation>
</comment>
<keyword evidence="5 7" id="KW-1133">Transmembrane helix</keyword>
<sequence length="298" mass="33577">MSDNKALLAKEGKLDVSQPLSLPRLSPKKIKTTVIFLVLCGMAFLFLLPFIWMLSTALKTPAEVTAKDTHIIPDKLMWSNFSDALHAAPFAGYVGNSLIVSILAVILTVFINCLAGYAFAKYKFRGRNILFLMILSTLIIPVQITMIPNFYILKYLGWINSYAGLIVPRAAEAFGLFLARQYIMNIPDSLIEAARIDGASEFKIFRKVILPNIKPLIAVLVIFTFMWRWNELAWPLIAVSEQSMYTVQLGLAMLKGEHFINWTQLMSLTLLSVIPILIVFLIFQRYFIKGMVGSGMKE</sequence>
<keyword evidence="4 7" id="KW-0812">Transmembrane</keyword>
<feature type="transmembrane region" description="Helical" evidence="7">
    <location>
        <begin position="159"/>
        <end position="179"/>
    </location>
</feature>
<dbReference type="InterPro" id="IPR000515">
    <property type="entry name" value="MetI-like"/>
</dbReference>
<evidence type="ECO:0000256" key="2">
    <source>
        <dbReference type="ARBA" id="ARBA00022448"/>
    </source>
</evidence>
<dbReference type="PANTHER" id="PTHR43744:SF8">
    <property type="entry name" value="SN-GLYCEROL-3-PHOSPHATE TRANSPORT SYSTEM PERMEASE PROTEIN UGPE"/>
    <property type="match status" value="1"/>
</dbReference>
<dbReference type="Pfam" id="PF00528">
    <property type="entry name" value="BPD_transp_1"/>
    <property type="match status" value="1"/>
</dbReference>
<dbReference type="EMBL" id="FNHW01000001">
    <property type="protein sequence ID" value="SDN09737.1"/>
    <property type="molecule type" value="Genomic_DNA"/>
</dbReference>
<feature type="transmembrane region" description="Helical" evidence="7">
    <location>
        <begin position="266"/>
        <end position="288"/>
    </location>
</feature>
<proteinExistence type="inferred from homology"/>
<feature type="transmembrane region" description="Helical" evidence="7">
    <location>
        <begin position="34"/>
        <end position="54"/>
    </location>
</feature>
<reference evidence="10" key="1">
    <citation type="submission" date="2016-10" db="EMBL/GenBank/DDBJ databases">
        <authorList>
            <person name="Varghese N."/>
            <person name="Submissions S."/>
        </authorList>
    </citation>
    <scope>NUCLEOTIDE SEQUENCE [LARGE SCALE GENOMIC DNA]</scope>
    <source>
        <strain evidence="10">CGMCC 1.6854</strain>
    </source>
</reference>
<evidence type="ECO:0000256" key="7">
    <source>
        <dbReference type="RuleBase" id="RU363032"/>
    </source>
</evidence>
<evidence type="ECO:0000256" key="5">
    <source>
        <dbReference type="ARBA" id="ARBA00022989"/>
    </source>
</evidence>
<gene>
    <name evidence="9" type="ORF">SAMN04488137_3512</name>
</gene>
<evidence type="ECO:0000256" key="6">
    <source>
        <dbReference type="ARBA" id="ARBA00023136"/>
    </source>
</evidence>
<protein>
    <submittedName>
        <fullName evidence="9">Alpha-1,4-digalacturonate transport system permease protein</fullName>
    </submittedName>
</protein>
<keyword evidence="10" id="KW-1185">Reference proteome</keyword>
<dbReference type="STRING" id="459525.SAMN04488137_3512"/>
<dbReference type="GO" id="GO:0005886">
    <property type="term" value="C:plasma membrane"/>
    <property type="evidence" value="ECO:0007669"/>
    <property type="project" value="UniProtKB-SubCell"/>
</dbReference>
<dbReference type="PROSITE" id="PS50928">
    <property type="entry name" value="ABC_TM1"/>
    <property type="match status" value="1"/>
</dbReference>
<feature type="domain" description="ABC transmembrane type-1" evidence="8">
    <location>
        <begin position="94"/>
        <end position="283"/>
    </location>
</feature>
<keyword evidence="3" id="KW-1003">Cell membrane</keyword>
<comment type="similarity">
    <text evidence="7">Belongs to the binding-protein-dependent transport system permease family.</text>
</comment>
<feature type="transmembrane region" description="Helical" evidence="7">
    <location>
        <begin position="208"/>
        <end position="227"/>
    </location>
</feature>
<dbReference type="AlphaFoldDB" id="A0A1G9YKX1"/>
<evidence type="ECO:0000313" key="9">
    <source>
        <dbReference type="EMBL" id="SDN09737.1"/>
    </source>
</evidence>
<dbReference type="Gene3D" id="1.10.3720.10">
    <property type="entry name" value="MetI-like"/>
    <property type="match status" value="1"/>
</dbReference>
<feature type="transmembrane region" description="Helical" evidence="7">
    <location>
        <begin position="98"/>
        <end position="120"/>
    </location>
</feature>
<feature type="transmembrane region" description="Helical" evidence="7">
    <location>
        <begin position="129"/>
        <end position="153"/>
    </location>
</feature>
<dbReference type="OrthoDB" id="9771544at2"/>
<dbReference type="Proteomes" id="UP000199544">
    <property type="component" value="Unassembled WGS sequence"/>
</dbReference>
<dbReference type="RefSeq" id="WP_090236325.1">
    <property type="nucleotide sequence ID" value="NZ_FNHW01000001.1"/>
</dbReference>
<evidence type="ECO:0000256" key="1">
    <source>
        <dbReference type="ARBA" id="ARBA00004651"/>
    </source>
</evidence>
<evidence type="ECO:0000259" key="8">
    <source>
        <dbReference type="PROSITE" id="PS50928"/>
    </source>
</evidence>
<accession>A0A1G9YKX1</accession>
<evidence type="ECO:0000256" key="3">
    <source>
        <dbReference type="ARBA" id="ARBA00022475"/>
    </source>
</evidence>
<name>A0A1G9YKX1_9BACL</name>
<keyword evidence="2 7" id="KW-0813">Transport</keyword>
<evidence type="ECO:0000256" key="4">
    <source>
        <dbReference type="ARBA" id="ARBA00022692"/>
    </source>
</evidence>
<dbReference type="SUPFAM" id="SSF161098">
    <property type="entry name" value="MetI-like"/>
    <property type="match status" value="1"/>
</dbReference>